<name>A0ABN8I4A4_9NEOP</name>
<dbReference type="PANTHER" id="PTHR24279">
    <property type="entry name" value="CYTOCHROME P450"/>
    <property type="match status" value="1"/>
</dbReference>
<evidence type="ECO:0000256" key="1">
    <source>
        <dbReference type="ARBA" id="ARBA00001971"/>
    </source>
</evidence>
<keyword evidence="9" id="KW-1185">Reference proteome</keyword>
<keyword evidence="4" id="KW-0479">Metal-binding</keyword>
<dbReference type="Pfam" id="PF00067">
    <property type="entry name" value="p450"/>
    <property type="match status" value="1"/>
</dbReference>
<keyword evidence="3" id="KW-0349">Heme</keyword>
<dbReference type="InterPro" id="IPR050479">
    <property type="entry name" value="CYP11_CYP27_families"/>
</dbReference>
<gene>
    <name evidence="8" type="ORF">IPOD504_LOCUS6236</name>
</gene>
<dbReference type="SUPFAM" id="SSF48264">
    <property type="entry name" value="Cytochrome P450"/>
    <property type="match status" value="1"/>
</dbReference>
<evidence type="ECO:0000256" key="2">
    <source>
        <dbReference type="ARBA" id="ARBA00010617"/>
    </source>
</evidence>
<evidence type="ECO:0000256" key="5">
    <source>
        <dbReference type="ARBA" id="ARBA00023002"/>
    </source>
</evidence>
<protein>
    <recommendedName>
        <fullName evidence="10">Cytochrome P450 CYP12A2</fullName>
    </recommendedName>
</protein>
<keyword evidence="7" id="KW-0503">Monooxygenase</keyword>
<organism evidence="8 9">
    <name type="scientific">Iphiclides podalirius</name>
    <name type="common">scarce swallowtail</name>
    <dbReference type="NCBI Taxonomy" id="110791"/>
    <lineage>
        <taxon>Eukaryota</taxon>
        <taxon>Metazoa</taxon>
        <taxon>Ecdysozoa</taxon>
        <taxon>Arthropoda</taxon>
        <taxon>Hexapoda</taxon>
        <taxon>Insecta</taxon>
        <taxon>Pterygota</taxon>
        <taxon>Neoptera</taxon>
        <taxon>Endopterygota</taxon>
        <taxon>Lepidoptera</taxon>
        <taxon>Glossata</taxon>
        <taxon>Ditrysia</taxon>
        <taxon>Papilionoidea</taxon>
        <taxon>Papilionidae</taxon>
        <taxon>Papilioninae</taxon>
        <taxon>Iphiclides</taxon>
    </lineage>
</organism>
<accession>A0ABN8I4A4</accession>
<evidence type="ECO:0008006" key="10">
    <source>
        <dbReference type="Google" id="ProtNLM"/>
    </source>
</evidence>
<dbReference type="InterPro" id="IPR001128">
    <property type="entry name" value="Cyt_P450"/>
</dbReference>
<reference evidence="8" key="1">
    <citation type="submission" date="2022-03" db="EMBL/GenBank/DDBJ databases">
        <authorList>
            <person name="Martin H S."/>
        </authorList>
    </citation>
    <scope>NUCLEOTIDE SEQUENCE</scope>
</reference>
<dbReference type="Gene3D" id="1.10.630.10">
    <property type="entry name" value="Cytochrome P450"/>
    <property type="match status" value="1"/>
</dbReference>
<keyword evidence="6" id="KW-0408">Iron</keyword>
<comment type="cofactor">
    <cofactor evidence="1">
        <name>heme</name>
        <dbReference type="ChEBI" id="CHEBI:30413"/>
    </cofactor>
</comment>
<dbReference type="EMBL" id="OW152830">
    <property type="protein sequence ID" value="CAH2048629.1"/>
    <property type="molecule type" value="Genomic_DNA"/>
</dbReference>
<evidence type="ECO:0000256" key="6">
    <source>
        <dbReference type="ARBA" id="ARBA00023004"/>
    </source>
</evidence>
<feature type="non-terminal residue" evidence="8">
    <location>
        <position position="1"/>
    </location>
</feature>
<sequence length="315" mass="36790">MVLLYKPEDFDQVYRSEEMLPLRPGFDTLIYYQEELRRNRYNSILGLTSAQGQKWRDFRTKVNPVLLKTQLVKLYTPTLEEISKEMTERLLKLKDQEHYLQSNFDSEITKWSLESVAYIALGTRLGCLNDEKNNKKAQLLIACASNIMELAYKLEFFPSPWRYFETPNLKKMIKTLDLQWEISEDYIKMAKEEIHERKRNIAEEEKSIIEKLLAIDDKVAIMMANEMLLAGIDTVAYTTIGLLYNLAINPEVQKKLRKELSSKQPSKYLKACLKESLRLYPVLPANLRRTTKEHVVGGYCIPKGVNEIFTREMVG</sequence>
<keyword evidence="5" id="KW-0560">Oxidoreductase</keyword>
<dbReference type="Proteomes" id="UP000837857">
    <property type="component" value="Chromosome 18"/>
</dbReference>
<evidence type="ECO:0000256" key="3">
    <source>
        <dbReference type="ARBA" id="ARBA00022617"/>
    </source>
</evidence>
<evidence type="ECO:0000313" key="8">
    <source>
        <dbReference type="EMBL" id="CAH2048629.1"/>
    </source>
</evidence>
<dbReference type="PANTHER" id="PTHR24279:SF120">
    <property type="entry name" value="CYTOCHROME P450"/>
    <property type="match status" value="1"/>
</dbReference>
<evidence type="ECO:0000256" key="7">
    <source>
        <dbReference type="ARBA" id="ARBA00023033"/>
    </source>
</evidence>
<evidence type="ECO:0000313" key="9">
    <source>
        <dbReference type="Proteomes" id="UP000837857"/>
    </source>
</evidence>
<proteinExistence type="inferred from homology"/>
<comment type="similarity">
    <text evidence="2">Belongs to the cytochrome P450 family.</text>
</comment>
<evidence type="ECO:0000256" key="4">
    <source>
        <dbReference type="ARBA" id="ARBA00022723"/>
    </source>
</evidence>
<dbReference type="InterPro" id="IPR036396">
    <property type="entry name" value="Cyt_P450_sf"/>
</dbReference>